<dbReference type="InterPro" id="IPR048020">
    <property type="entry name" value="Transpos_IS3"/>
</dbReference>
<dbReference type="EMBL" id="JAIRBC010000072">
    <property type="protein sequence ID" value="MCG2462946.1"/>
    <property type="molecule type" value="Genomic_DNA"/>
</dbReference>
<dbReference type="Gene3D" id="1.10.10.60">
    <property type="entry name" value="Homeodomain-like"/>
    <property type="match status" value="1"/>
</dbReference>
<dbReference type="PANTHER" id="PTHR46889">
    <property type="entry name" value="TRANSPOSASE INSF FOR INSERTION SEQUENCE IS3B-RELATED"/>
    <property type="match status" value="1"/>
</dbReference>
<evidence type="ECO:0000313" key="3">
    <source>
        <dbReference type="Proteomes" id="UP001200642"/>
    </source>
</evidence>
<dbReference type="GO" id="GO:0015074">
    <property type="term" value="P:DNA integration"/>
    <property type="evidence" value="ECO:0007669"/>
    <property type="project" value="InterPro"/>
</dbReference>
<proteinExistence type="predicted"/>
<sequence length="387" mass="45831">MAKQYENEFKVMIVDLLKSGLTVRQISGDYGLNGGMIRRWKREYEAKSGDFSKKREVSPEEQELKALHKELREVKMERDIFKKGSGHLLQERHIIYLFILRNIDRYPVGKMCKCMKVSKNAYYHWLKNKDVESVGTPKMSLKKRIRFHFEQSREIYGSYRIQQKLEREALFYSRSYIALLMREMGLRSVLRRKFVATTDSGHTFPVADNELDRNFCSTELGKKWVSDITYIRVGDHWNYLTTIMDLADRKIVGWALSEDMTVQNTVMKAWLDACRTRTIDHGLIFHSDRGTQYASNKMTDLFSFNKKITQSMSRKGNCWDNAVAESFFKTIKHEWLYRFKYTSHSQLFESIDQYITWYNNERLHSSLGYLSPLEMEMKLRGFSKKVA</sequence>
<dbReference type="InterPro" id="IPR001584">
    <property type="entry name" value="Integrase_cat-core"/>
</dbReference>
<organism evidence="2 3">
    <name type="scientific">Cerina litoralis</name>
    <dbReference type="NCBI Taxonomy" id="2874477"/>
    <lineage>
        <taxon>Bacteria</taxon>
        <taxon>Pseudomonadati</taxon>
        <taxon>Bacteroidota</taxon>
        <taxon>Flavobacteriia</taxon>
        <taxon>Flavobacteriales</taxon>
        <taxon>Flavobacteriaceae</taxon>
        <taxon>Cerina</taxon>
    </lineage>
</organism>
<dbReference type="AlphaFoldDB" id="A0AAE3JR90"/>
<dbReference type="InterPro" id="IPR012337">
    <property type="entry name" value="RNaseH-like_sf"/>
</dbReference>
<dbReference type="Gene3D" id="3.30.420.10">
    <property type="entry name" value="Ribonuclease H-like superfamily/Ribonuclease H"/>
    <property type="match status" value="1"/>
</dbReference>
<dbReference type="SUPFAM" id="SSF46689">
    <property type="entry name" value="Homeodomain-like"/>
    <property type="match status" value="1"/>
</dbReference>
<protein>
    <submittedName>
        <fullName evidence="2">IS3 family transposase</fullName>
    </submittedName>
</protein>
<evidence type="ECO:0000313" key="2">
    <source>
        <dbReference type="EMBL" id="MCG2462946.1"/>
    </source>
</evidence>
<dbReference type="Pfam" id="PF13683">
    <property type="entry name" value="rve_3"/>
    <property type="match status" value="1"/>
</dbReference>
<dbReference type="InterPro" id="IPR036397">
    <property type="entry name" value="RNaseH_sf"/>
</dbReference>
<dbReference type="Pfam" id="PF13276">
    <property type="entry name" value="HTH_21"/>
    <property type="match status" value="1"/>
</dbReference>
<dbReference type="InterPro" id="IPR002514">
    <property type="entry name" value="Transposase_8"/>
</dbReference>
<dbReference type="PROSITE" id="PS50994">
    <property type="entry name" value="INTEGRASE"/>
    <property type="match status" value="1"/>
</dbReference>
<dbReference type="NCBIfam" id="NF033516">
    <property type="entry name" value="transpos_IS3"/>
    <property type="match status" value="1"/>
</dbReference>
<accession>A0AAE3JR90</accession>
<reference evidence="2" key="1">
    <citation type="submission" date="2023-02" db="EMBL/GenBank/DDBJ databases">
        <title>Genome of Flavobacteriaceae gen. nov. sp. strain F89.</title>
        <authorList>
            <person name="Wang Y."/>
        </authorList>
    </citation>
    <scope>NUCLEOTIDE SEQUENCE</scope>
    <source>
        <strain evidence="2">F89</strain>
    </source>
</reference>
<dbReference type="GO" id="GO:0003677">
    <property type="term" value="F:DNA binding"/>
    <property type="evidence" value="ECO:0007669"/>
    <property type="project" value="InterPro"/>
</dbReference>
<keyword evidence="3" id="KW-1185">Reference proteome</keyword>
<dbReference type="SUPFAM" id="SSF53098">
    <property type="entry name" value="Ribonuclease H-like"/>
    <property type="match status" value="1"/>
</dbReference>
<feature type="domain" description="Integrase catalytic" evidence="1">
    <location>
        <begin position="215"/>
        <end position="380"/>
    </location>
</feature>
<dbReference type="GO" id="GO:0006313">
    <property type="term" value="P:DNA transposition"/>
    <property type="evidence" value="ECO:0007669"/>
    <property type="project" value="InterPro"/>
</dbReference>
<comment type="caution">
    <text evidence="2">The sequence shown here is derived from an EMBL/GenBank/DDBJ whole genome shotgun (WGS) entry which is preliminary data.</text>
</comment>
<dbReference type="GO" id="GO:0004803">
    <property type="term" value="F:transposase activity"/>
    <property type="evidence" value="ECO:0007669"/>
    <property type="project" value="InterPro"/>
</dbReference>
<dbReference type="RefSeq" id="WP_317904078.1">
    <property type="nucleotide sequence ID" value="NZ_JAIRBC010000072.1"/>
</dbReference>
<dbReference type="InterPro" id="IPR025948">
    <property type="entry name" value="HTH-like_dom"/>
</dbReference>
<dbReference type="InterPro" id="IPR050900">
    <property type="entry name" value="Transposase_IS3/IS150/IS904"/>
</dbReference>
<dbReference type="Proteomes" id="UP001200642">
    <property type="component" value="Unassembled WGS sequence"/>
</dbReference>
<name>A0AAE3JR90_9FLAO</name>
<dbReference type="PANTHER" id="PTHR46889:SF4">
    <property type="entry name" value="TRANSPOSASE INSO FOR INSERTION SEQUENCE ELEMENT IS911B-RELATED"/>
    <property type="match status" value="1"/>
</dbReference>
<evidence type="ECO:0000259" key="1">
    <source>
        <dbReference type="PROSITE" id="PS50994"/>
    </source>
</evidence>
<dbReference type="Pfam" id="PF01527">
    <property type="entry name" value="HTH_Tnp_1"/>
    <property type="match status" value="1"/>
</dbReference>
<dbReference type="InterPro" id="IPR009057">
    <property type="entry name" value="Homeodomain-like_sf"/>
</dbReference>
<gene>
    <name evidence="2" type="ORF">K8352_19450</name>
</gene>